<evidence type="ECO:0000259" key="1">
    <source>
        <dbReference type="PROSITE" id="PS51671"/>
    </source>
</evidence>
<sequence length="560" mass="61889">MTHSTPSAPSSGPSKDHIFELFRRPDGSWCLDLRAHMLDRPGELADLAAFLAANNANVERFYYNRSEHARLVRLRVGCDSATVSGALMDQMQRMGRLPLQDTTPPTDPALPEIGTITDQDGLLSLKVTLADRPGTLAELAEVLRNHDANVIHMTYDGDEAPGLVRITVATSCPDQVAALLAELNQSGLHFHVQWQGMDGGPIDRVIGLSAVEQFLFRLKTILPPDKLDRLKTLMKSSDEMGRALLDFRRESGEDPESMAVSEVFSNILHLAARSIGKTGNNFVMRLTGPLNVSKEVDLYMLACPTGGNAFLLRTDAEDVLIDTGYGLYYSDVCRWMQCHGFDPARIRRAYVTHPDADHAGWAAPLQEDFGTRVFMHQDASQVFAHENRAHNTGTRLQALNISFTRLITRLTELRPPNVIEGFDPIPGTPETMGGFAVLGGFQVGDISFLTLESLGGHVAGQVFFLAPDHGLLFCGDYLIDVSSLSERDKQTLSIPKYLMTSTNSDSRVFSREMKMLRRFMAELQKQLVPQGITARVCSGHGGLYAVEEMGWARKQEDTKE</sequence>
<proteinExistence type="predicted"/>
<dbReference type="InterPro" id="IPR001279">
    <property type="entry name" value="Metallo-B-lactamas"/>
</dbReference>
<evidence type="ECO:0000313" key="2">
    <source>
        <dbReference type="EMBL" id="SKA84691.1"/>
    </source>
</evidence>
<dbReference type="Gene3D" id="3.30.70.260">
    <property type="match status" value="1"/>
</dbReference>
<dbReference type="SMART" id="SM00849">
    <property type="entry name" value="Lactamase_B"/>
    <property type="match status" value="1"/>
</dbReference>
<dbReference type="AlphaFoldDB" id="A0A1T4X755"/>
<evidence type="ECO:0000313" key="3">
    <source>
        <dbReference type="Proteomes" id="UP000190027"/>
    </source>
</evidence>
<dbReference type="InterPro" id="IPR045865">
    <property type="entry name" value="ACT-like_dom_sf"/>
</dbReference>
<gene>
    <name evidence="2" type="ORF">SAMN02745704_01804</name>
</gene>
<dbReference type="EMBL" id="FUYC01000007">
    <property type="protein sequence ID" value="SKA84691.1"/>
    <property type="molecule type" value="Genomic_DNA"/>
</dbReference>
<dbReference type="STRING" id="1121449.SAMN02745704_01804"/>
<dbReference type="RefSeq" id="WP_078717359.1">
    <property type="nucleotide sequence ID" value="NZ_FUYC01000007.1"/>
</dbReference>
<dbReference type="InterPro" id="IPR036866">
    <property type="entry name" value="RibonucZ/Hydroxyglut_hydro"/>
</dbReference>
<dbReference type="Pfam" id="PF01842">
    <property type="entry name" value="ACT"/>
    <property type="match status" value="1"/>
</dbReference>
<reference evidence="2 3" key="1">
    <citation type="submission" date="2017-02" db="EMBL/GenBank/DDBJ databases">
        <authorList>
            <person name="Peterson S.W."/>
        </authorList>
    </citation>
    <scope>NUCLEOTIDE SEQUENCE [LARGE SCALE GENOMIC DNA]</scope>
    <source>
        <strain evidence="2 3">DSM 16080</strain>
    </source>
</reference>
<dbReference type="PROSITE" id="PS51671">
    <property type="entry name" value="ACT"/>
    <property type="match status" value="1"/>
</dbReference>
<dbReference type="SUPFAM" id="SSF55021">
    <property type="entry name" value="ACT-like"/>
    <property type="match status" value="2"/>
</dbReference>
<dbReference type="Pfam" id="PF00753">
    <property type="entry name" value="Lactamase_B"/>
    <property type="match status" value="1"/>
</dbReference>
<dbReference type="Gene3D" id="3.60.15.10">
    <property type="entry name" value="Ribonuclease Z/Hydroxyacylglutathione hydrolase-like"/>
    <property type="match status" value="1"/>
</dbReference>
<dbReference type="Proteomes" id="UP000190027">
    <property type="component" value="Unassembled WGS sequence"/>
</dbReference>
<feature type="domain" description="ACT" evidence="1">
    <location>
        <begin position="124"/>
        <end position="197"/>
    </location>
</feature>
<dbReference type="OrthoDB" id="5443440at2"/>
<protein>
    <submittedName>
        <fullName evidence="2">ACT domain-containing protein</fullName>
    </submittedName>
</protein>
<accession>A0A1T4X755</accession>
<dbReference type="SUPFAM" id="SSF56281">
    <property type="entry name" value="Metallo-hydrolase/oxidoreductase"/>
    <property type="match status" value="1"/>
</dbReference>
<dbReference type="CDD" id="cd02116">
    <property type="entry name" value="ACT"/>
    <property type="match status" value="1"/>
</dbReference>
<name>A0A1T4X755_9BACT</name>
<keyword evidence="3" id="KW-1185">Reference proteome</keyword>
<organism evidence="2 3">
    <name type="scientific">Paucidesulfovibrio gracilis DSM 16080</name>
    <dbReference type="NCBI Taxonomy" id="1121449"/>
    <lineage>
        <taxon>Bacteria</taxon>
        <taxon>Pseudomonadati</taxon>
        <taxon>Thermodesulfobacteriota</taxon>
        <taxon>Desulfovibrionia</taxon>
        <taxon>Desulfovibrionales</taxon>
        <taxon>Desulfovibrionaceae</taxon>
        <taxon>Paucidesulfovibrio</taxon>
    </lineage>
</organism>
<dbReference type="InterPro" id="IPR002912">
    <property type="entry name" value="ACT_dom"/>
</dbReference>